<comment type="caution">
    <text evidence="3">The sequence shown here is derived from an EMBL/GenBank/DDBJ whole genome shotgun (WGS) entry which is preliminary data.</text>
</comment>
<feature type="compositionally biased region" description="Gly residues" evidence="1">
    <location>
        <begin position="819"/>
        <end position="834"/>
    </location>
</feature>
<evidence type="ECO:0000313" key="4">
    <source>
        <dbReference type="Proteomes" id="UP000578531"/>
    </source>
</evidence>
<dbReference type="EMBL" id="JACCJC010000069">
    <property type="protein sequence ID" value="KAF6229773.1"/>
    <property type="molecule type" value="Genomic_DNA"/>
</dbReference>
<dbReference type="RefSeq" id="XP_037159965.1">
    <property type="nucleotide sequence ID" value="XM_037313170.1"/>
</dbReference>
<dbReference type="Proteomes" id="UP000578531">
    <property type="component" value="Unassembled WGS sequence"/>
</dbReference>
<evidence type="ECO:0000313" key="3">
    <source>
        <dbReference type="EMBL" id="KAF6229773.1"/>
    </source>
</evidence>
<dbReference type="PANTHER" id="PTHR21310:SF51">
    <property type="entry name" value="AMINOGLYCOSIDE PHOSPHOTRANSFERASE DOMAIN-CONTAINING PROTEIN"/>
    <property type="match status" value="1"/>
</dbReference>
<keyword evidence="4" id="KW-1185">Reference proteome</keyword>
<feature type="region of interest" description="Disordered" evidence="1">
    <location>
        <begin position="776"/>
        <end position="874"/>
    </location>
</feature>
<dbReference type="Pfam" id="PF01636">
    <property type="entry name" value="APH"/>
    <property type="match status" value="1"/>
</dbReference>
<accession>A0A8H6FJS3</accession>
<name>A0A8H6FJS3_9LECA</name>
<proteinExistence type="predicted"/>
<evidence type="ECO:0000256" key="1">
    <source>
        <dbReference type="SAM" id="MobiDB-lite"/>
    </source>
</evidence>
<dbReference type="Gene3D" id="3.30.200.20">
    <property type="entry name" value="Phosphorylase Kinase, domain 1"/>
    <property type="match status" value="1"/>
</dbReference>
<feature type="region of interest" description="Disordered" evidence="1">
    <location>
        <begin position="475"/>
        <end position="527"/>
    </location>
</feature>
<feature type="compositionally biased region" description="Basic and acidic residues" evidence="1">
    <location>
        <begin position="790"/>
        <end position="802"/>
    </location>
</feature>
<evidence type="ECO:0000259" key="2">
    <source>
        <dbReference type="Pfam" id="PF01636"/>
    </source>
</evidence>
<feature type="region of interest" description="Disordered" evidence="1">
    <location>
        <begin position="696"/>
        <end position="730"/>
    </location>
</feature>
<reference evidence="3 4" key="1">
    <citation type="journal article" date="2020" name="Genomics">
        <title>Complete, high-quality genomes from long-read metagenomic sequencing of two wolf lichen thalli reveals enigmatic genome architecture.</title>
        <authorList>
            <person name="McKenzie S.K."/>
            <person name="Walston R.F."/>
            <person name="Allen J.L."/>
        </authorList>
    </citation>
    <scope>NUCLEOTIDE SEQUENCE [LARGE SCALE GENOMIC DNA]</scope>
    <source>
        <strain evidence="3">WasteWater2</strain>
    </source>
</reference>
<gene>
    <name evidence="3" type="ORF">HO173_011289</name>
</gene>
<sequence>MDLWLFNSAISQGFSKYLEPSETASCALVSGRHRSLTIPLETLDRSRFATVLRNLRRDNIPSFASAVRYSGHASTGTIDVPTTPRPVGCRLLSHISCGSYNAVFRILFADGTLWVLKIPANGHQQSWNAPAGEALTSEAFTMRLIRRETTIPLPEVFAFDASLENELGCPFILMEHIHGKLLQDVWFDQEISHAKREQIRIRSLHGIAEAMAQLNSLAFSQGGSLLFDAKGDVVGIGSSNIVDLEAQYANMRSADYDNTMAFRQNGPFKDPKAYLLSFLDARKEKGERGIVEQGAYKLLRLLIEWSLMDASTVEEKKPFVLTHPDLDSQNILVNDDGSLAGIIDWDWIAAVPHCIGPQSLPKFLTQDYDAGNYAYDVEAGEPMEGCAADSPAELASYRAIYAQFMESYLSNNDRMNLAKSRRHAARVRKSRKEAADITRRSLITTTLHLAARAPSEMQKLMVHLFDEIEEITAAQWQEESSTADSGEQDGSEGGNKDGDTEASDVDNSDGVGKESCVHNARSEEKVVDTKHLSIDELMDEIEKLMNMSSAGNPNLESTEDSAELQDTFPAGDKTPDPGTERQGMCRVEYAKEAPNPRAARGYGWLKEKMQRGAKRLHKKPKKEDLVSNTALPPSSGPVRAARTFCGWTEKRLRRVAHCLHWDGDDNDQHKIGSKIEAVQNGGIDVLKRLQKKLKQLRQKLHRKGNNNSTGSEGGEEEASRNQQVTSISKELTTAEKRTVCENFSHVVRDNKLCLTVDQQVAVAQWIIQMLQSPDFSDLSLGPTYGPADGMAERHEGGEHGGDFDLGNDSGYEESHEDGGGSSTDGQGGDEGIGRLGLQDAEENNIVPMGQACRSLSGESDHLATETAETNFDEE</sequence>
<organism evidence="3 4">
    <name type="scientific">Letharia columbiana</name>
    <dbReference type="NCBI Taxonomy" id="112416"/>
    <lineage>
        <taxon>Eukaryota</taxon>
        <taxon>Fungi</taxon>
        <taxon>Dikarya</taxon>
        <taxon>Ascomycota</taxon>
        <taxon>Pezizomycotina</taxon>
        <taxon>Lecanoromycetes</taxon>
        <taxon>OSLEUM clade</taxon>
        <taxon>Lecanoromycetidae</taxon>
        <taxon>Lecanorales</taxon>
        <taxon>Lecanorineae</taxon>
        <taxon>Parmeliaceae</taxon>
        <taxon>Letharia</taxon>
    </lineage>
</organism>
<dbReference type="InterPro" id="IPR002575">
    <property type="entry name" value="Aminoglycoside_PTrfase"/>
</dbReference>
<feature type="compositionally biased region" description="Polar residues" evidence="1">
    <location>
        <begin position="475"/>
        <end position="485"/>
    </location>
</feature>
<feature type="domain" description="Aminoglycoside phosphotransferase" evidence="2">
    <location>
        <begin position="98"/>
        <end position="346"/>
    </location>
</feature>
<feature type="compositionally biased region" description="Basic and acidic residues" evidence="1">
    <location>
        <begin position="511"/>
        <end position="527"/>
    </location>
</feature>
<dbReference type="AlphaFoldDB" id="A0A8H6FJS3"/>
<dbReference type="InterPro" id="IPR011009">
    <property type="entry name" value="Kinase-like_dom_sf"/>
</dbReference>
<feature type="region of interest" description="Disordered" evidence="1">
    <location>
        <begin position="614"/>
        <end position="638"/>
    </location>
</feature>
<dbReference type="GeneID" id="59292932"/>
<protein>
    <recommendedName>
        <fullName evidence="2">Aminoglycoside phosphotransferase domain-containing protein</fullName>
    </recommendedName>
</protein>
<dbReference type="SUPFAM" id="SSF56112">
    <property type="entry name" value="Protein kinase-like (PK-like)"/>
    <property type="match status" value="1"/>
</dbReference>
<dbReference type="Gene3D" id="3.90.1200.10">
    <property type="match status" value="1"/>
</dbReference>
<dbReference type="PANTHER" id="PTHR21310">
    <property type="entry name" value="AMINOGLYCOSIDE PHOSPHOTRANSFERASE-RELATED-RELATED"/>
    <property type="match status" value="1"/>
</dbReference>
<dbReference type="InterPro" id="IPR051678">
    <property type="entry name" value="AGP_Transferase"/>
</dbReference>
<dbReference type="OrthoDB" id="2831558at2759"/>